<proteinExistence type="predicted"/>
<reference evidence="1" key="2">
    <citation type="journal article" date="2015" name="Data Brief">
        <title>Shoot transcriptome of the giant reed, Arundo donax.</title>
        <authorList>
            <person name="Barrero R.A."/>
            <person name="Guerrero F.D."/>
            <person name="Moolhuijzen P."/>
            <person name="Goolsby J.A."/>
            <person name="Tidwell J."/>
            <person name="Bellgard S.E."/>
            <person name="Bellgard M.I."/>
        </authorList>
    </citation>
    <scope>NUCLEOTIDE SEQUENCE</scope>
    <source>
        <tissue evidence="1">Shoot tissue taken approximately 20 cm above the soil surface</tissue>
    </source>
</reference>
<sequence>MKPPTCCSLMDAKFCSVRPCSRSASTSSATRIPACTVMVFFLTSTSSTLSMSARLTMPARESARPLGDSPEPSGLSLRRSFWAVASASSRAGRESGWRRTRVWTSWVPLQLETAWRSSGSGAYLKGTAFLWSASAGKGKE</sequence>
<accession>A0A0A9GHS3</accession>
<dbReference type="AlphaFoldDB" id="A0A0A9GHS3"/>
<protein>
    <submittedName>
        <fullName evidence="1">Uncharacterized protein</fullName>
    </submittedName>
</protein>
<evidence type="ECO:0000313" key="1">
    <source>
        <dbReference type="EMBL" id="JAE22086.1"/>
    </source>
</evidence>
<organism evidence="1">
    <name type="scientific">Arundo donax</name>
    <name type="common">Giant reed</name>
    <name type="synonym">Donax arundinaceus</name>
    <dbReference type="NCBI Taxonomy" id="35708"/>
    <lineage>
        <taxon>Eukaryota</taxon>
        <taxon>Viridiplantae</taxon>
        <taxon>Streptophyta</taxon>
        <taxon>Embryophyta</taxon>
        <taxon>Tracheophyta</taxon>
        <taxon>Spermatophyta</taxon>
        <taxon>Magnoliopsida</taxon>
        <taxon>Liliopsida</taxon>
        <taxon>Poales</taxon>
        <taxon>Poaceae</taxon>
        <taxon>PACMAD clade</taxon>
        <taxon>Arundinoideae</taxon>
        <taxon>Arundineae</taxon>
        <taxon>Arundo</taxon>
    </lineage>
</organism>
<reference evidence="1" key="1">
    <citation type="submission" date="2014-09" db="EMBL/GenBank/DDBJ databases">
        <authorList>
            <person name="Magalhaes I.L.F."/>
            <person name="Oliveira U."/>
            <person name="Santos F.R."/>
            <person name="Vidigal T.H.D.A."/>
            <person name="Brescovit A.D."/>
            <person name="Santos A.J."/>
        </authorList>
    </citation>
    <scope>NUCLEOTIDE SEQUENCE</scope>
    <source>
        <tissue evidence="1">Shoot tissue taken approximately 20 cm above the soil surface</tissue>
    </source>
</reference>
<name>A0A0A9GHS3_ARUDO</name>
<dbReference type="EMBL" id="GBRH01175810">
    <property type="protein sequence ID" value="JAE22086.1"/>
    <property type="molecule type" value="Transcribed_RNA"/>
</dbReference>